<reference evidence="2 3" key="1">
    <citation type="journal article" date="2024" name="BMC Genomics">
        <title>De novo assembly and annotation of Popillia japonica's genome with initial clues to its potential as an invasive pest.</title>
        <authorList>
            <person name="Cucini C."/>
            <person name="Boschi S."/>
            <person name="Funari R."/>
            <person name="Cardaioli E."/>
            <person name="Iannotti N."/>
            <person name="Marturano G."/>
            <person name="Paoli F."/>
            <person name="Bruttini M."/>
            <person name="Carapelli A."/>
            <person name="Frati F."/>
            <person name="Nardi F."/>
        </authorList>
    </citation>
    <scope>NUCLEOTIDE SEQUENCE [LARGE SCALE GENOMIC DNA]</scope>
    <source>
        <strain evidence="2">DMR45628</strain>
    </source>
</reference>
<gene>
    <name evidence="2" type="ORF">QE152_g27098</name>
</gene>
<evidence type="ECO:0000256" key="1">
    <source>
        <dbReference type="SAM" id="MobiDB-lite"/>
    </source>
</evidence>
<keyword evidence="3" id="KW-1185">Reference proteome</keyword>
<evidence type="ECO:0000313" key="2">
    <source>
        <dbReference type="EMBL" id="KAK9708631.1"/>
    </source>
</evidence>
<evidence type="ECO:0000313" key="3">
    <source>
        <dbReference type="Proteomes" id="UP001458880"/>
    </source>
</evidence>
<sequence length="187" mass="21306">MTVLTVAGIIVRVPDELWRIDTTKLNEVLEVIYEGARRTVANRHNETERGFRGDISSFRLNPYSVANRHNETERGFRGDISSFRLNPYSARVERNTARENEGLDCPNINIILCLVTWGFHPLPLPFCVSQKKKALSFGQQSSRLQKGAKANWKTRANLNNEGRLGHFDNGSDRTKPIPKAKFITPRE</sequence>
<comment type="caution">
    <text evidence="2">The sequence shown here is derived from an EMBL/GenBank/DDBJ whole genome shotgun (WGS) entry which is preliminary data.</text>
</comment>
<organism evidence="2 3">
    <name type="scientific">Popillia japonica</name>
    <name type="common">Japanese beetle</name>
    <dbReference type="NCBI Taxonomy" id="7064"/>
    <lineage>
        <taxon>Eukaryota</taxon>
        <taxon>Metazoa</taxon>
        <taxon>Ecdysozoa</taxon>
        <taxon>Arthropoda</taxon>
        <taxon>Hexapoda</taxon>
        <taxon>Insecta</taxon>
        <taxon>Pterygota</taxon>
        <taxon>Neoptera</taxon>
        <taxon>Endopterygota</taxon>
        <taxon>Coleoptera</taxon>
        <taxon>Polyphaga</taxon>
        <taxon>Scarabaeiformia</taxon>
        <taxon>Scarabaeidae</taxon>
        <taxon>Rutelinae</taxon>
        <taxon>Popillia</taxon>
    </lineage>
</organism>
<dbReference type="Proteomes" id="UP001458880">
    <property type="component" value="Unassembled WGS sequence"/>
</dbReference>
<accession>A0AAW1JXD1</accession>
<dbReference type="AlphaFoldDB" id="A0AAW1JXD1"/>
<feature type="compositionally biased region" description="Basic and acidic residues" evidence="1">
    <location>
        <begin position="163"/>
        <end position="175"/>
    </location>
</feature>
<name>A0AAW1JXD1_POPJA</name>
<protein>
    <submittedName>
        <fullName evidence="2">Uncharacterized protein</fullName>
    </submittedName>
</protein>
<feature type="region of interest" description="Disordered" evidence="1">
    <location>
        <begin position="160"/>
        <end position="187"/>
    </location>
</feature>
<dbReference type="EMBL" id="JASPKY010000324">
    <property type="protein sequence ID" value="KAK9708631.1"/>
    <property type="molecule type" value="Genomic_DNA"/>
</dbReference>
<proteinExistence type="predicted"/>